<keyword evidence="3" id="KW-1185">Reference proteome</keyword>
<feature type="signal peptide" evidence="1">
    <location>
        <begin position="1"/>
        <end position="31"/>
    </location>
</feature>
<gene>
    <name evidence="2" type="ORF">SAMN04489732_106148</name>
</gene>
<name>A0A1H8X0Y2_9PSEU</name>
<dbReference type="EMBL" id="FOEF01000006">
    <property type="protein sequence ID" value="SEP33615.1"/>
    <property type="molecule type" value="Genomic_DNA"/>
</dbReference>
<evidence type="ECO:0000256" key="1">
    <source>
        <dbReference type="SAM" id="SignalP"/>
    </source>
</evidence>
<keyword evidence="1" id="KW-0732">Signal</keyword>
<accession>A0A1H8X0Y2</accession>
<evidence type="ECO:0000313" key="2">
    <source>
        <dbReference type="EMBL" id="SEP33615.1"/>
    </source>
</evidence>
<organism evidence="2 3">
    <name type="scientific">Amycolatopsis saalfeldensis</name>
    <dbReference type="NCBI Taxonomy" id="394193"/>
    <lineage>
        <taxon>Bacteria</taxon>
        <taxon>Bacillati</taxon>
        <taxon>Actinomycetota</taxon>
        <taxon>Actinomycetes</taxon>
        <taxon>Pseudonocardiales</taxon>
        <taxon>Pseudonocardiaceae</taxon>
        <taxon>Amycolatopsis</taxon>
    </lineage>
</organism>
<feature type="chain" id="PRO_5011605622" evidence="1">
    <location>
        <begin position="32"/>
        <end position="121"/>
    </location>
</feature>
<protein>
    <submittedName>
        <fullName evidence="2">Uncharacterized protein</fullName>
    </submittedName>
</protein>
<proteinExistence type="predicted"/>
<dbReference type="AlphaFoldDB" id="A0A1H8X0Y2"/>
<dbReference type="Proteomes" id="UP000198582">
    <property type="component" value="Unassembled WGS sequence"/>
</dbReference>
<dbReference type="STRING" id="394193.SAMN04489732_106148"/>
<reference evidence="2 3" key="1">
    <citation type="submission" date="2016-10" db="EMBL/GenBank/DDBJ databases">
        <authorList>
            <person name="de Groot N.N."/>
        </authorList>
    </citation>
    <scope>NUCLEOTIDE SEQUENCE [LARGE SCALE GENOMIC DNA]</scope>
    <source>
        <strain evidence="2 3">DSM 44993</strain>
    </source>
</reference>
<dbReference type="OrthoDB" id="3482644at2"/>
<dbReference type="RefSeq" id="WP_091617671.1">
    <property type="nucleotide sequence ID" value="NZ_FOEF01000006.1"/>
</dbReference>
<evidence type="ECO:0000313" key="3">
    <source>
        <dbReference type="Proteomes" id="UP000198582"/>
    </source>
</evidence>
<sequence>MKNTKFTRIGVVVAGAAAVVGSVALAGTASAATAAPTVHEHIVFPSQGGVQPDHVSSFVTTYHDSNRWTANVRVDSGRSGAVTRCSDGSVRYGPLQNPGYWIFGGNCSGAGTLTAFGWYSG</sequence>